<evidence type="ECO:0000256" key="2">
    <source>
        <dbReference type="ARBA" id="ARBA00002315"/>
    </source>
</evidence>
<evidence type="ECO:0000256" key="1">
    <source>
        <dbReference type="ARBA" id="ARBA00000370"/>
    </source>
</evidence>
<evidence type="ECO:0000313" key="7">
    <source>
        <dbReference type="EMBL" id="PIS38849.1"/>
    </source>
</evidence>
<dbReference type="Proteomes" id="UP000229390">
    <property type="component" value="Unassembled WGS sequence"/>
</dbReference>
<accession>A0A2M6T0K1</accession>
<comment type="similarity">
    <text evidence="4">Belongs to the BPG-independent phosphoglycerate mutase family. A-PGAM subfamily.</text>
</comment>
<evidence type="ECO:0000259" key="6">
    <source>
        <dbReference type="Pfam" id="PF01676"/>
    </source>
</evidence>
<dbReference type="CDD" id="cd16011">
    <property type="entry name" value="iPGM_like"/>
    <property type="match status" value="1"/>
</dbReference>
<dbReference type="EMBL" id="PEYE01000027">
    <property type="protein sequence ID" value="PIS38849.1"/>
    <property type="molecule type" value="Genomic_DNA"/>
</dbReference>
<gene>
    <name evidence="7" type="ORF">COT34_01545</name>
</gene>
<dbReference type="Pfam" id="PF01676">
    <property type="entry name" value="Metalloenzyme"/>
    <property type="match status" value="1"/>
</dbReference>
<protein>
    <submittedName>
        <fullName evidence="7">Phosphoglycerate mutase</fullName>
    </submittedName>
</protein>
<dbReference type="InterPro" id="IPR004456">
    <property type="entry name" value="Pglycerate_mutase_ApgM"/>
</dbReference>
<dbReference type="PIRSF" id="PIRSF006392">
    <property type="entry name" value="IPGAM_arch"/>
    <property type="match status" value="1"/>
</dbReference>
<evidence type="ECO:0000256" key="3">
    <source>
        <dbReference type="ARBA" id="ARBA00004921"/>
    </source>
</evidence>
<dbReference type="NCBIfam" id="TIGR00306">
    <property type="entry name" value="apgM"/>
    <property type="match status" value="1"/>
</dbReference>
<comment type="catalytic activity">
    <reaction evidence="1">
        <text>(2R)-2-phosphoglycerate = (2R)-3-phosphoglycerate</text>
        <dbReference type="Rhea" id="RHEA:15901"/>
        <dbReference type="ChEBI" id="CHEBI:58272"/>
        <dbReference type="ChEBI" id="CHEBI:58289"/>
        <dbReference type="EC" id="5.4.2.12"/>
    </reaction>
</comment>
<sequence>MKILLIIIDGLADEPIPELNGKTPLEAAKTPHLDFLATRGKLGQVIVFKKKEGEPTSENSHLALFGYDPEKYAIGRGEFEVLASGLEVGPEDICLRGNFATLNNQGIITDRRAGRIQKTEALIKAISGIEIEGVKFLVSQSIGYRLGIVIKGQGLSPRVSDSDPHKTGVFPEQVFPLEKTEAAEFTSRILNKFLDECQRRLENHPLNKKRAIPANIILVRGASQVAVLPSFSEKYQLKAACIAGGPVYKAIGKLLGMDLINVKGANGLPNTNLRGKVIAAKQCLGRYDFVFCHFKAADSFAEDGDFLGKKRFIEKIDQNLRFLLKSRDFLLVITGDHATCSKLKRHCDLDTPILICALPAKKIKEETLVKFSEKGCQKGELGIFPQIETMGKILNN</sequence>
<dbReference type="PANTHER" id="PTHR31209">
    <property type="entry name" value="COFACTOR-INDEPENDENT PHOSPHOGLYCERATE MUTASE"/>
    <property type="match status" value="1"/>
</dbReference>
<organism evidence="7 8">
    <name type="scientific">Candidatus Nealsonbacteria bacterium CG08_land_8_20_14_0_20_43_11</name>
    <dbReference type="NCBI Taxonomy" id="1974706"/>
    <lineage>
        <taxon>Bacteria</taxon>
        <taxon>Candidatus Nealsoniibacteriota</taxon>
    </lineage>
</organism>
<evidence type="ECO:0000256" key="4">
    <source>
        <dbReference type="ARBA" id="ARBA00005524"/>
    </source>
</evidence>
<dbReference type="SUPFAM" id="SSF53649">
    <property type="entry name" value="Alkaline phosphatase-like"/>
    <property type="match status" value="1"/>
</dbReference>
<dbReference type="GO" id="GO:0004619">
    <property type="term" value="F:phosphoglycerate mutase activity"/>
    <property type="evidence" value="ECO:0007669"/>
    <property type="project" value="UniProtKB-EC"/>
</dbReference>
<dbReference type="InterPro" id="IPR017850">
    <property type="entry name" value="Alkaline_phosphatase_core_sf"/>
</dbReference>
<keyword evidence="5" id="KW-0324">Glycolysis</keyword>
<comment type="function">
    <text evidence="2">Catalyzes the interconversion of 2-phosphoglycerate and 3-phosphoglycerate.</text>
</comment>
<comment type="pathway">
    <text evidence="3">Carbohydrate degradation.</text>
</comment>
<proteinExistence type="inferred from homology"/>
<dbReference type="AlphaFoldDB" id="A0A2M6T0K1"/>
<dbReference type="InterPro" id="IPR006124">
    <property type="entry name" value="Metalloenzyme"/>
</dbReference>
<dbReference type="PANTHER" id="PTHR31209:SF0">
    <property type="entry name" value="METALLOENZYME DOMAIN-CONTAINING PROTEIN"/>
    <property type="match status" value="1"/>
</dbReference>
<evidence type="ECO:0000256" key="5">
    <source>
        <dbReference type="ARBA" id="ARBA00023152"/>
    </source>
</evidence>
<name>A0A2M6T0K1_9BACT</name>
<comment type="caution">
    <text evidence="7">The sequence shown here is derived from an EMBL/GenBank/DDBJ whole genome shotgun (WGS) entry which is preliminary data.</text>
</comment>
<dbReference type="GO" id="GO:0006096">
    <property type="term" value="P:glycolytic process"/>
    <property type="evidence" value="ECO:0007669"/>
    <property type="project" value="UniProtKB-KW"/>
</dbReference>
<dbReference type="Gene3D" id="3.40.720.10">
    <property type="entry name" value="Alkaline Phosphatase, subunit A"/>
    <property type="match status" value="2"/>
</dbReference>
<dbReference type="Pfam" id="PF10143">
    <property type="entry name" value="PhosphMutase"/>
    <property type="match status" value="1"/>
</dbReference>
<evidence type="ECO:0000313" key="8">
    <source>
        <dbReference type="Proteomes" id="UP000229390"/>
    </source>
</evidence>
<feature type="domain" description="Metalloenzyme" evidence="6">
    <location>
        <begin position="1"/>
        <end position="383"/>
    </location>
</feature>
<reference evidence="8" key="1">
    <citation type="submission" date="2017-09" db="EMBL/GenBank/DDBJ databases">
        <title>Depth-based differentiation of microbial function through sediment-hosted aquifers and enrichment of novel symbionts in the deep terrestrial subsurface.</title>
        <authorList>
            <person name="Probst A.J."/>
            <person name="Ladd B."/>
            <person name="Jarett J.K."/>
            <person name="Geller-Mcgrath D.E."/>
            <person name="Sieber C.M.K."/>
            <person name="Emerson J.B."/>
            <person name="Anantharaman K."/>
            <person name="Thomas B.C."/>
            <person name="Malmstrom R."/>
            <person name="Stieglmeier M."/>
            <person name="Klingl A."/>
            <person name="Woyke T."/>
            <person name="Ryan C.M."/>
            <person name="Banfield J.F."/>
        </authorList>
    </citation>
    <scope>NUCLEOTIDE SEQUENCE [LARGE SCALE GENOMIC DNA]</scope>
</reference>
<dbReference type="GO" id="GO:0046872">
    <property type="term" value="F:metal ion binding"/>
    <property type="evidence" value="ECO:0007669"/>
    <property type="project" value="InterPro"/>
</dbReference>